<name>A0A8H9LF07_9ACTO</name>
<reference evidence="2" key="1">
    <citation type="journal article" date="2014" name="Int. J. Syst. Evol. Microbiol.">
        <title>Complete genome sequence of Corynebacterium casei LMG S-19264T (=DSM 44701T), isolated from a smear-ripened cheese.</title>
        <authorList>
            <consortium name="US DOE Joint Genome Institute (JGI-PGF)"/>
            <person name="Walter F."/>
            <person name="Albersmeier A."/>
            <person name="Kalinowski J."/>
            <person name="Ruckert C."/>
        </authorList>
    </citation>
    <scope>NUCLEOTIDE SEQUENCE</scope>
    <source>
        <strain evidence="2">CGMCC 4.7372</strain>
    </source>
</reference>
<dbReference type="EMBL" id="BMNJ01000001">
    <property type="protein sequence ID" value="GGO94530.1"/>
    <property type="molecule type" value="Genomic_DNA"/>
</dbReference>
<comment type="caution">
    <text evidence="2">The sequence shown here is derived from an EMBL/GenBank/DDBJ whole genome shotgun (WGS) entry which is preliminary data.</text>
</comment>
<dbReference type="InterPro" id="IPR021391">
    <property type="entry name" value="DUF3027"/>
</dbReference>
<feature type="compositionally biased region" description="Low complexity" evidence="1">
    <location>
        <begin position="340"/>
        <end position="371"/>
    </location>
</feature>
<accession>A0A8H9LF07</accession>
<proteinExistence type="predicted"/>
<dbReference type="Proteomes" id="UP000614239">
    <property type="component" value="Unassembled WGS sequence"/>
</dbReference>
<dbReference type="Pfam" id="PF11228">
    <property type="entry name" value="DUF3027"/>
    <property type="match status" value="1"/>
</dbReference>
<evidence type="ECO:0008006" key="4">
    <source>
        <dbReference type="Google" id="ProtNLM"/>
    </source>
</evidence>
<feature type="compositionally biased region" description="Polar residues" evidence="1">
    <location>
        <begin position="1"/>
        <end position="14"/>
    </location>
</feature>
<gene>
    <name evidence="2" type="ORF">GCM10011612_00170</name>
</gene>
<reference evidence="2" key="2">
    <citation type="submission" date="2020-09" db="EMBL/GenBank/DDBJ databases">
        <authorList>
            <person name="Sun Q."/>
            <person name="Zhou Y."/>
        </authorList>
    </citation>
    <scope>NUCLEOTIDE SEQUENCE</scope>
    <source>
        <strain evidence="2">CGMCC 4.7372</strain>
    </source>
</reference>
<feature type="compositionally biased region" description="Basic and acidic residues" evidence="1">
    <location>
        <begin position="303"/>
        <end position="320"/>
    </location>
</feature>
<dbReference type="AlphaFoldDB" id="A0A8H9LF07"/>
<feature type="region of interest" description="Disordered" evidence="1">
    <location>
        <begin position="1"/>
        <end position="47"/>
    </location>
</feature>
<sequence length="451" mass="46196">MDTPSTLGRVTGTESAVAGATSPEMSATPQSPEAPEVPRGSIGTASDPATAALVRGGSLPTASQAALAAKDRTLTSATAVELARAALMEITIPETIGAHTAARADAERLVTHLFECTLAGYRGWRWAVTMSRSPRSRTATVVELELLPGEDALLAPVWVPWADRLAPGDVGRSDRLPLRETDERLEPGWEATGDEEGDRVALDELDLGRARVLSPEGVQRAAQRWYDGDHGPHADGVRKAHATCSTCGFFIPMTGPFRQAFGICANEWAPDDGAVVSLDHGCGAHSETDVPDQGPEWPVAPSRVDEGRMEVVASDGRDLRGGVPLDEVAEEGPPAGGTAGPVAERSAEEAAGPAADEAPQAPGPVGVAPGAETRAPVGDDEPGPAGTGEDRAVSARDAVAGLAAELGAERSTGPVAPAGPSGGPDAEDEAADSVTALTSLADLEALMPTRA</sequence>
<evidence type="ECO:0000313" key="3">
    <source>
        <dbReference type="Proteomes" id="UP000614239"/>
    </source>
</evidence>
<feature type="region of interest" description="Disordered" evidence="1">
    <location>
        <begin position="284"/>
        <end position="432"/>
    </location>
</feature>
<evidence type="ECO:0000256" key="1">
    <source>
        <dbReference type="SAM" id="MobiDB-lite"/>
    </source>
</evidence>
<evidence type="ECO:0000313" key="2">
    <source>
        <dbReference type="EMBL" id="GGO94530.1"/>
    </source>
</evidence>
<protein>
    <recommendedName>
        <fullName evidence="4">DUF3027 domain-containing protein</fullName>
    </recommendedName>
</protein>
<organism evidence="2 3">
    <name type="scientific">Actinomyces gaoshouyii</name>
    <dbReference type="NCBI Taxonomy" id="1960083"/>
    <lineage>
        <taxon>Bacteria</taxon>
        <taxon>Bacillati</taxon>
        <taxon>Actinomycetota</taxon>
        <taxon>Actinomycetes</taxon>
        <taxon>Actinomycetales</taxon>
        <taxon>Actinomycetaceae</taxon>
        <taxon>Actinomyces</taxon>
    </lineage>
</organism>
<keyword evidence="3" id="KW-1185">Reference proteome</keyword>